<gene>
    <name evidence="2" type="ORF">EJ03DRAFT_348438</name>
</gene>
<proteinExistence type="predicted"/>
<reference evidence="2" key="1">
    <citation type="journal article" date="2020" name="Stud. Mycol.">
        <title>101 Dothideomycetes genomes: a test case for predicting lifestyles and emergence of pathogens.</title>
        <authorList>
            <person name="Haridas S."/>
            <person name="Albert R."/>
            <person name="Binder M."/>
            <person name="Bloem J."/>
            <person name="Labutti K."/>
            <person name="Salamov A."/>
            <person name="Andreopoulos B."/>
            <person name="Baker S."/>
            <person name="Barry K."/>
            <person name="Bills G."/>
            <person name="Bluhm B."/>
            <person name="Cannon C."/>
            <person name="Castanera R."/>
            <person name="Culley D."/>
            <person name="Daum C."/>
            <person name="Ezra D."/>
            <person name="Gonzalez J."/>
            <person name="Henrissat B."/>
            <person name="Kuo A."/>
            <person name="Liang C."/>
            <person name="Lipzen A."/>
            <person name="Lutzoni F."/>
            <person name="Magnuson J."/>
            <person name="Mondo S."/>
            <person name="Nolan M."/>
            <person name="Ohm R."/>
            <person name="Pangilinan J."/>
            <person name="Park H.-J."/>
            <person name="Ramirez L."/>
            <person name="Alfaro M."/>
            <person name="Sun H."/>
            <person name="Tritt A."/>
            <person name="Yoshinaga Y."/>
            <person name="Zwiers L.-H."/>
            <person name="Turgeon B."/>
            <person name="Goodwin S."/>
            <person name="Spatafora J."/>
            <person name="Crous P."/>
            <person name="Grigoriev I."/>
        </authorList>
    </citation>
    <scope>NUCLEOTIDE SEQUENCE</scope>
    <source>
        <strain evidence="2">CBS 116005</strain>
    </source>
</reference>
<dbReference type="AlphaFoldDB" id="A0A6G1LHT8"/>
<feature type="region of interest" description="Disordered" evidence="1">
    <location>
        <begin position="1"/>
        <end position="50"/>
    </location>
</feature>
<evidence type="ECO:0000313" key="3">
    <source>
        <dbReference type="Proteomes" id="UP000799436"/>
    </source>
</evidence>
<name>A0A6G1LHT8_9PEZI</name>
<organism evidence="2 3">
    <name type="scientific">Teratosphaeria nubilosa</name>
    <dbReference type="NCBI Taxonomy" id="161662"/>
    <lineage>
        <taxon>Eukaryota</taxon>
        <taxon>Fungi</taxon>
        <taxon>Dikarya</taxon>
        <taxon>Ascomycota</taxon>
        <taxon>Pezizomycotina</taxon>
        <taxon>Dothideomycetes</taxon>
        <taxon>Dothideomycetidae</taxon>
        <taxon>Mycosphaerellales</taxon>
        <taxon>Teratosphaeriaceae</taxon>
        <taxon>Teratosphaeria</taxon>
    </lineage>
</organism>
<evidence type="ECO:0000256" key="1">
    <source>
        <dbReference type="SAM" id="MobiDB-lite"/>
    </source>
</evidence>
<dbReference type="EMBL" id="ML995814">
    <property type="protein sequence ID" value="KAF2772457.1"/>
    <property type="molecule type" value="Genomic_DNA"/>
</dbReference>
<feature type="compositionally biased region" description="Low complexity" evidence="1">
    <location>
        <begin position="1"/>
        <end position="16"/>
    </location>
</feature>
<protein>
    <submittedName>
        <fullName evidence="2">Uncharacterized protein</fullName>
    </submittedName>
</protein>
<dbReference type="Proteomes" id="UP000799436">
    <property type="component" value="Unassembled WGS sequence"/>
</dbReference>
<sequence length="86" mass="8495">MATNGARASTPAPAAALKGSDPQPSTSIKRKAEDDAPPARGITKPLSSPAPIFGSAVFGAPNGATPLATPNGTSFASLADHAKNQE</sequence>
<accession>A0A6G1LHT8</accession>
<keyword evidence="3" id="KW-1185">Reference proteome</keyword>
<evidence type="ECO:0000313" key="2">
    <source>
        <dbReference type="EMBL" id="KAF2772457.1"/>
    </source>
</evidence>